<proteinExistence type="predicted"/>
<evidence type="ECO:0000256" key="2">
    <source>
        <dbReference type="ARBA" id="ARBA00022840"/>
    </source>
</evidence>
<dbReference type="AlphaFoldDB" id="A0A0F9B020"/>
<evidence type="ECO:0000256" key="3">
    <source>
        <dbReference type="ARBA" id="ARBA00023015"/>
    </source>
</evidence>
<dbReference type="InterPro" id="IPR035965">
    <property type="entry name" value="PAS-like_dom_sf"/>
</dbReference>
<dbReference type="PANTHER" id="PTHR32071">
    <property type="entry name" value="TRANSCRIPTIONAL REGULATORY PROTEIN"/>
    <property type="match status" value="1"/>
</dbReference>
<keyword evidence="5" id="KW-0804">Transcription</keyword>
<dbReference type="FunFam" id="3.40.50.300:FF:000006">
    <property type="entry name" value="DNA-binding transcriptional regulator NtrC"/>
    <property type="match status" value="1"/>
</dbReference>
<feature type="domain" description="Sigma-54 factor interaction" evidence="6">
    <location>
        <begin position="101"/>
        <end position="331"/>
    </location>
</feature>
<evidence type="ECO:0000259" key="6">
    <source>
        <dbReference type="PROSITE" id="PS50045"/>
    </source>
</evidence>
<dbReference type="PROSITE" id="PS00676">
    <property type="entry name" value="SIGMA54_INTERACT_2"/>
    <property type="match status" value="1"/>
</dbReference>
<evidence type="ECO:0000256" key="4">
    <source>
        <dbReference type="ARBA" id="ARBA00023125"/>
    </source>
</evidence>
<keyword evidence="3" id="KW-0805">Transcription regulation</keyword>
<protein>
    <recommendedName>
        <fullName evidence="6">Sigma-54 factor interaction domain-containing protein</fullName>
    </recommendedName>
</protein>
<dbReference type="SUPFAM" id="SSF55785">
    <property type="entry name" value="PYP-like sensor domain (PAS domain)"/>
    <property type="match status" value="1"/>
</dbReference>
<dbReference type="Pfam" id="PF02954">
    <property type="entry name" value="HTH_8"/>
    <property type="match status" value="1"/>
</dbReference>
<dbReference type="InterPro" id="IPR003593">
    <property type="entry name" value="AAA+_ATPase"/>
</dbReference>
<dbReference type="SUPFAM" id="SSF46689">
    <property type="entry name" value="Homeodomain-like"/>
    <property type="match status" value="1"/>
</dbReference>
<dbReference type="GO" id="GO:0005524">
    <property type="term" value="F:ATP binding"/>
    <property type="evidence" value="ECO:0007669"/>
    <property type="project" value="UniProtKB-KW"/>
</dbReference>
<dbReference type="PANTHER" id="PTHR32071:SF121">
    <property type="entry name" value="SIGMA L-DEPENDENT TRANSCRIPTIONAL REGULATOR YQIR-RELATED"/>
    <property type="match status" value="1"/>
</dbReference>
<dbReference type="InterPro" id="IPR025943">
    <property type="entry name" value="Sigma_54_int_dom_ATP-bd_2"/>
</dbReference>
<dbReference type="Gene3D" id="3.40.50.300">
    <property type="entry name" value="P-loop containing nucleotide triphosphate hydrolases"/>
    <property type="match status" value="1"/>
</dbReference>
<comment type="caution">
    <text evidence="7">The sequence shown here is derived from an EMBL/GenBank/DDBJ whole genome shotgun (WGS) entry which is preliminary data.</text>
</comment>
<dbReference type="PROSITE" id="PS50045">
    <property type="entry name" value="SIGMA54_INTERACT_4"/>
    <property type="match status" value="1"/>
</dbReference>
<dbReference type="SMART" id="SM00382">
    <property type="entry name" value="AAA"/>
    <property type="match status" value="1"/>
</dbReference>
<dbReference type="InterPro" id="IPR002197">
    <property type="entry name" value="HTH_Fis"/>
</dbReference>
<dbReference type="SUPFAM" id="SSF52540">
    <property type="entry name" value="P-loop containing nucleoside triphosphate hydrolases"/>
    <property type="match status" value="1"/>
</dbReference>
<reference evidence="7" key="1">
    <citation type="journal article" date="2015" name="Nature">
        <title>Complex archaea that bridge the gap between prokaryotes and eukaryotes.</title>
        <authorList>
            <person name="Spang A."/>
            <person name="Saw J.H."/>
            <person name="Jorgensen S.L."/>
            <person name="Zaremba-Niedzwiedzka K."/>
            <person name="Martijn J."/>
            <person name="Lind A.E."/>
            <person name="van Eijk R."/>
            <person name="Schleper C."/>
            <person name="Guy L."/>
            <person name="Ettema T.J."/>
        </authorList>
    </citation>
    <scope>NUCLEOTIDE SEQUENCE</scope>
</reference>
<dbReference type="Pfam" id="PF25601">
    <property type="entry name" value="AAA_lid_14"/>
    <property type="match status" value="1"/>
</dbReference>
<name>A0A0F9B020_9ZZZZ</name>
<sequence length="397" mass="44099">LTGLPKEAVIGKPATVDIAEGESMHMQVLGTGTPVRNVPLKVGPLKRDVIVHVAPIEIEGELAGSVGVIHDISEIKRLMKELTETRGLLRRLRARYTWDDIMGESPAISSAKEQALRAAETPATVLLRGESGNGKELFAHAIHNASERHDEQFVSVNCAAIAESLLESEIFGYEEGAFTGALKGGKKGFFEEAQGGTIFLDEIGDLGPALQSKLLRVLQEKRIQRLGSTQSIPVNARIISATNRNLDLKVSRGEFREDLFYRLNVVRIEMPPLRERKEDIPLIVGQLLKKLKLKIGREVKEISPEALQGLQAYDFPGNIRELENIIERAFIFAEGDTIKHSDLQIPALLSARLIRPATLKESEKRSIIEALHRWEGNRTRTAAELGITRRTLWNKIK</sequence>
<dbReference type="PRINTS" id="PR01590">
    <property type="entry name" value="HTHFIS"/>
</dbReference>
<dbReference type="InterPro" id="IPR058031">
    <property type="entry name" value="AAA_lid_NorR"/>
</dbReference>
<dbReference type="Gene3D" id="1.10.8.60">
    <property type="match status" value="1"/>
</dbReference>
<dbReference type="GO" id="GO:0006355">
    <property type="term" value="P:regulation of DNA-templated transcription"/>
    <property type="evidence" value="ECO:0007669"/>
    <property type="project" value="InterPro"/>
</dbReference>
<feature type="non-terminal residue" evidence="7">
    <location>
        <position position="1"/>
    </location>
</feature>
<gene>
    <name evidence="7" type="ORF">LCGC14_2848540</name>
</gene>
<organism evidence="7">
    <name type="scientific">marine sediment metagenome</name>
    <dbReference type="NCBI Taxonomy" id="412755"/>
    <lineage>
        <taxon>unclassified sequences</taxon>
        <taxon>metagenomes</taxon>
        <taxon>ecological metagenomes</taxon>
    </lineage>
</organism>
<dbReference type="GO" id="GO:0043565">
    <property type="term" value="F:sequence-specific DNA binding"/>
    <property type="evidence" value="ECO:0007669"/>
    <property type="project" value="InterPro"/>
</dbReference>
<keyword evidence="4" id="KW-0238">DNA-binding</keyword>
<dbReference type="InterPro" id="IPR009057">
    <property type="entry name" value="Homeodomain-like_sf"/>
</dbReference>
<keyword evidence="1" id="KW-0547">Nucleotide-binding</keyword>
<keyword evidence="2" id="KW-0067">ATP-binding</keyword>
<accession>A0A0F9B020</accession>
<dbReference type="Gene3D" id="1.10.10.60">
    <property type="entry name" value="Homeodomain-like"/>
    <property type="match status" value="1"/>
</dbReference>
<feature type="non-terminal residue" evidence="7">
    <location>
        <position position="397"/>
    </location>
</feature>
<dbReference type="EMBL" id="LAZR01054715">
    <property type="protein sequence ID" value="KKK77941.1"/>
    <property type="molecule type" value="Genomic_DNA"/>
</dbReference>
<dbReference type="InterPro" id="IPR025944">
    <property type="entry name" value="Sigma_54_int_dom_CS"/>
</dbReference>
<evidence type="ECO:0000313" key="7">
    <source>
        <dbReference type="EMBL" id="KKK77941.1"/>
    </source>
</evidence>
<dbReference type="InterPro" id="IPR027417">
    <property type="entry name" value="P-loop_NTPase"/>
</dbReference>
<dbReference type="Gene3D" id="3.30.450.20">
    <property type="entry name" value="PAS domain"/>
    <property type="match status" value="1"/>
</dbReference>
<dbReference type="PROSITE" id="PS00688">
    <property type="entry name" value="SIGMA54_INTERACT_3"/>
    <property type="match status" value="1"/>
</dbReference>
<dbReference type="CDD" id="cd00009">
    <property type="entry name" value="AAA"/>
    <property type="match status" value="1"/>
</dbReference>
<evidence type="ECO:0000256" key="1">
    <source>
        <dbReference type="ARBA" id="ARBA00022741"/>
    </source>
</evidence>
<dbReference type="Pfam" id="PF00158">
    <property type="entry name" value="Sigma54_activat"/>
    <property type="match status" value="1"/>
</dbReference>
<dbReference type="InterPro" id="IPR002078">
    <property type="entry name" value="Sigma_54_int"/>
</dbReference>
<evidence type="ECO:0000256" key="5">
    <source>
        <dbReference type="ARBA" id="ARBA00023163"/>
    </source>
</evidence>